<name>A0ABV9QRY5_9GAMM</name>
<sequence length="997" mass="100302">MPIRLMFHCAVLVSLCILAAASARPLSAATLAVDTCLDDGSAGSLRAVAAAAANGDVVDLSSLTCGTLTLSQGAIQIGTLGEFDPSAPPFDLVFRGPGAAQLTLAGSGSDRLFAVLRMGQLRLEGLTLSGGVTPEVDPIDASLAAMGGCLFAVDDLYLKDSVLGNCRAMFGGGAFSVIGNITAEDSEIFGNVNEVPPGVSSSQAAGSAAMAMNGGQFGKGDVTLIRSRVHDNVATAPAVLGGALFVNGNLTLTDSRLHDNQAHGTTAGAQGGGAAVVRNTTITRSRIDHNAAFGAALGMGGGLYSANLALTVTDSVIDANRAAGSNQAIGGGLYTQSLSDPGLIVNSTFSANRAEISSGAGAAAVDAETRRLLSGFGIGQASLDGFPVGSATGGAISAQQALTVRNSTIAFNYSSGTGGGLMQTGGNEALQFEAPLVLESSIVARNDAQSENDLTGAVNAGFVVDLSGSHSLVQIVRPAIALPPDTLRVDPQLAALADNGGGTLTHALRFGSPAIDAGSNPSGLPFDQRGDGYARTLGAATDIGAWEFNLDDVRYLVTPTVAGNGTLSPDTPQETVPGETVAFVLTPAPGHQIWAIDGSCEGALVDDVYTTAPVTGDCSVNVQFVDSAQIPLANIAPGTIDLSLASGETGGGILAIGNVGTGLLEWSLHDALAKSLRTPLAPAEKPSQRGDVTLGTAATRSGPAPVSLTGLGSVRGALALSQTGNLTPSPTTSAACKEDNDLYTVENHYLRRFYFADHAGVGTAVSIQSVDVGVESSTGQTIHVNLYTVPAGTVAETIPLADLVPIGSGSITVPAGMALTTINVPVSAIVADTAANDLVVEVVGDGTGDGTHFYMGSTPSPETHLSFFMAPECGIDTPVTPASIGFPNMHVILVVNVDDEPPALPGCQNPNDIPWLSASPASGSTAAGDSSEVNIEVDAGGLAPGDYSALVCVASNDMGGHPLTEVPVHLSVTPPVDTDCLFADGFEEGGDGRCPGR</sequence>
<dbReference type="NCBIfam" id="NF041518">
    <property type="entry name" value="choice_anch_Q"/>
    <property type="match status" value="1"/>
</dbReference>
<feature type="chain" id="PRO_5045888721" evidence="2">
    <location>
        <begin position="29"/>
        <end position="997"/>
    </location>
</feature>
<proteinExistence type="predicted"/>
<dbReference type="Gene3D" id="2.160.20.10">
    <property type="entry name" value="Single-stranded right-handed beta-helix, Pectin lyase-like"/>
    <property type="match status" value="1"/>
</dbReference>
<dbReference type="EMBL" id="JBHSHD010000004">
    <property type="protein sequence ID" value="MFC4819562.1"/>
    <property type="molecule type" value="Genomic_DNA"/>
</dbReference>
<dbReference type="InterPro" id="IPR012334">
    <property type="entry name" value="Pectin_lyas_fold"/>
</dbReference>
<evidence type="ECO:0000313" key="4">
    <source>
        <dbReference type="Proteomes" id="UP001595886"/>
    </source>
</evidence>
<dbReference type="InterPro" id="IPR011050">
    <property type="entry name" value="Pectin_lyase_fold/virulence"/>
</dbReference>
<gene>
    <name evidence="3" type="ORF">ACFO6Q_04460</name>
</gene>
<keyword evidence="2" id="KW-0732">Signal</keyword>
<feature type="signal peptide" evidence="2">
    <location>
        <begin position="1"/>
        <end position="28"/>
    </location>
</feature>
<evidence type="ECO:0000256" key="1">
    <source>
        <dbReference type="SAM" id="MobiDB-lite"/>
    </source>
</evidence>
<evidence type="ECO:0000256" key="2">
    <source>
        <dbReference type="SAM" id="SignalP"/>
    </source>
</evidence>
<dbReference type="RefSeq" id="WP_380019341.1">
    <property type="nucleotide sequence ID" value="NZ_JBHSHD010000004.1"/>
</dbReference>
<protein>
    <submittedName>
        <fullName evidence="3">Choice-of-anchor Q domain-containing protein</fullName>
    </submittedName>
</protein>
<comment type="caution">
    <text evidence="3">The sequence shown here is derived from an EMBL/GenBank/DDBJ whole genome shotgun (WGS) entry which is preliminary data.</text>
</comment>
<dbReference type="SUPFAM" id="SSF51126">
    <property type="entry name" value="Pectin lyase-like"/>
    <property type="match status" value="1"/>
</dbReference>
<reference evidence="4" key="1">
    <citation type="journal article" date="2019" name="Int. J. Syst. Evol. Microbiol.">
        <title>The Global Catalogue of Microorganisms (GCM) 10K type strain sequencing project: providing services to taxonomists for standard genome sequencing and annotation.</title>
        <authorList>
            <consortium name="The Broad Institute Genomics Platform"/>
            <consortium name="The Broad Institute Genome Sequencing Center for Infectious Disease"/>
            <person name="Wu L."/>
            <person name="Ma J."/>
        </authorList>
    </citation>
    <scope>NUCLEOTIDE SEQUENCE [LARGE SCALE GENOMIC DNA]</scope>
    <source>
        <strain evidence="4">CCUG 30340</strain>
    </source>
</reference>
<feature type="region of interest" description="Disordered" evidence="1">
    <location>
        <begin position="679"/>
        <end position="706"/>
    </location>
</feature>
<evidence type="ECO:0000313" key="3">
    <source>
        <dbReference type="EMBL" id="MFC4819562.1"/>
    </source>
</evidence>
<accession>A0ABV9QRY5</accession>
<organism evidence="3 4">
    <name type="scientific">Dokdonella ginsengisoli</name>
    <dbReference type="NCBI Taxonomy" id="363846"/>
    <lineage>
        <taxon>Bacteria</taxon>
        <taxon>Pseudomonadati</taxon>
        <taxon>Pseudomonadota</taxon>
        <taxon>Gammaproteobacteria</taxon>
        <taxon>Lysobacterales</taxon>
        <taxon>Rhodanobacteraceae</taxon>
        <taxon>Dokdonella</taxon>
    </lineage>
</organism>
<keyword evidence="4" id="KW-1185">Reference proteome</keyword>
<dbReference type="Proteomes" id="UP001595886">
    <property type="component" value="Unassembled WGS sequence"/>
</dbReference>
<dbReference type="InterPro" id="IPR059226">
    <property type="entry name" value="Choice_anch_Q_dom"/>
</dbReference>